<evidence type="ECO:0000313" key="5">
    <source>
        <dbReference type="Proteomes" id="UP000626026"/>
    </source>
</evidence>
<evidence type="ECO:0000256" key="2">
    <source>
        <dbReference type="SAM" id="Phobius"/>
    </source>
</evidence>
<gene>
    <name evidence="4" type="ORF">IBL26_19250</name>
</gene>
<dbReference type="InterPro" id="IPR000160">
    <property type="entry name" value="GGDEF_dom"/>
</dbReference>
<feature type="transmembrane region" description="Helical" evidence="2">
    <location>
        <begin position="6"/>
        <end position="26"/>
    </location>
</feature>
<proteinExistence type="predicted"/>
<comment type="caution">
    <text evidence="4">The sequence shown here is derived from an EMBL/GenBank/DDBJ whole genome shotgun (WGS) entry which is preliminary data.</text>
</comment>
<evidence type="ECO:0000256" key="1">
    <source>
        <dbReference type="ARBA" id="ARBA00012528"/>
    </source>
</evidence>
<dbReference type="InterPro" id="IPR050469">
    <property type="entry name" value="Diguanylate_Cyclase"/>
</dbReference>
<dbReference type="SMART" id="SM00267">
    <property type="entry name" value="GGDEF"/>
    <property type="match status" value="1"/>
</dbReference>
<dbReference type="Pfam" id="PF00990">
    <property type="entry name" value="GGDEF"/>
    <property type="match status" value="1"/>
</dbReference>
<sequence length="398" mass="43590">MIINLSTLYIVVLLISACMAMSWGVLWRYYPTIGGSGFWMLANLLSAAGGTTMAVGEPMQSLLLVMAGNAMVISGFWMVWCGIRHLQGLRSYWEIAVLAGAVTVMLLLLVQESRIGRNTVYTVGQAMPMVAAAVFLLRRMRRGMASVLTALALVAGAIGNGVRLGSLVAHQEGLLATAAYNQFLFVTMLVVIFSGLTRNLGLLLLVMDRLRRNLQKLAAVDDLTGLPNRRYFMGRILEEQERAHRREQPFSLMIIDIDRFKQINDTHGHAAGDACLLHFSRLVSERLRATDVVARMGGDEFCVLLPETLASQAAVVAQDLVSAVRAEAAEWRDVAIPMTLSIGIADWRPARSATISDLMHDADLALYRAKRRGRDQFAVSPDAIRAARVELFEAASAG</sequence>
<dbReference type="EMBL" id="JACTVA010000043">
    <property type="protein sequence ID" value="MBC9208989.1"/>
    <property type="molecule type" value="Genomic_DNA"/>
</dbReference>
<feature type="domain" description="GGDEF" evidence="3">
    <location>
        <begin position="248"/>
        <end position="382"/>
    </location>
</feature>
<evidence type="ECO:0000313" key="4">
    <source>
        <dbReference type="EMBL" id="MBC9208989.1"/>
    </source>
</evidence>
<evidence type="ECO:0000259" key="3">
    <source>
        <dbReference type="PROSITE" id="PS50887"/>
    </source>
</evidence>
<dbReference type="CDD" id="cd01949">
    <property type="entry name" value="GGDEF"/>
    <property type="match status" value="1"/>
</dbReference>
<keyword evidence="5" id="KW-1185">Reference proteome</keyword>
<dbReference type="InterPro" id="IPR029787">
    <property type="entry name" value="Nucleotide_cyclase"/>
</dbReference>
<dbReference type="NCBIfam" id="TIGR00254">
    <property type="entry name" value="GGDEF"/>
    <property type="match status" value="1"/>
</dbReference>
<dbReference type="Gene3D" id="3.30.70.270">
    <property type="match status" value="1"/>
</dbReference>
<feature type="transmembrane region" description="Helical" evidence="2">
    <location>
        <begin position="182"/>
        <end position="206"/>
    </location>
</feature>
<keyword evidence="2" id="KW-0812">Transmembrane</keyword>
<feature type="transmembrane region" description="Helical" evidence="2">
    <location>
        <begin position="62"/>
        <end position="83"/>
    </location>
</feature>
<feature type="transmembrane region" description="Helical" evidence="2">
    <location>
        <begin position="38"/>
        <end position="56"/>
    </location>
</feature>
<keyword evidence="2" id="KW-1133">Transmembrane helix</keyword>
<organism evidence="4 5">
    <name type="scientific">Teichococcus aerophilus</name>
    <dbReference type="NCBI Taxonomy" id="1224513"/>
    <lineage>
        <taxon>Bacteria</taxon>
        <taxon>Pseudomonadati</taxon>
        <taxon>Pseudomonadota</taxon>
        <taxon>Alphaproteobacteria</taxon>
        <taxon>Acetobacterales</taxon>
        <taxon>Roseomonadaceae</taxon>
        <taxon>Roseomonas</taxon>
    </lineage>
</organism>
<accession>A0ABR7RRV0</accession>
<name>A0ABR7RRV0_9PROT</name>
<dbReference type="EC" id="2.7.7.65" evidence="1"/>
<feature type="transmembrane region" description="Helical" evidence="2">
    <location>
        <begin position="144"/>
        <end position="162"/>
    </location>
</feature>
<feature type="transmembrane region" description="Helical" evidence="2">
    <location>
        <begin position="95"/>
        <end position="113"/>
    </location>
</feature>
<reference evidence="4 5" key="1">
    <citation type="journal article" date="2013" name="Int. J. Syst. Evol. Microbiol.">
        <title>Roseomonas aerophila sp. nov., isolated from air.</title>
        <authorList>
            <person name="Kim S.J."/>
            <person name="Weon H.Y."/>
            <person name="Ahn J.H."/>
            <person name="Hong S.B."/>
            <person name="Seok S.J."/>
            <person name="Whang K.S."/>
            <person name="Kwon S.W."/>
        </authorList>
    </citation>
    <scope>NUCLEOTIDE SEQUENCE [LARGE SCALE GENOMIC DNA]</scope>
    <source>
        <strain evidence="4 5">NBRC 108923</strain>
    </source>
</reference>
<dbReference type="RefSeq" id="WP_187786138.1">
    <property type="nucleotide sequence ID" value="NZ_JACTVA010000043.1"/>
</dbReference>
<protein>
    <recommendedName>
        <fullName evidence="1">diguanylate cyclase</fullName>
        <ecNumber evidence="1">2.7.7.65</ecNumber>
    </recommendedName>
</protein>
<dbReference type="PANTHER" id="PTHR45138">
    <property type="entry name" value="REGULATORY COMPONENTS OF SENSORY TRANSDUCTION SYSTEM"/>
    <property type="match status" value="1"/>
</dbReference>
<keyword evidence="2" id="KW-0472">Membrane</keyword>
<dbReference type="Proteomes" id="UP000626026">
    <property type="component" value="Unassembled WGS sequence"/>
</dbReference>
<dbReference type="PROSITE" id="PS50887">
    <property type="entry name" value="GGDEF"/>
    <property type="match status" value="1"/>
</dbReference>
<dbReference type="PANTHER" id="PTHR45138:SF24">
    <property type="entry name" value="DIGUANYLATE CYCLASE DGCC-RELATED"/>
    <property type="match status" value="1"/>
</dbReference>
<dbReference type="SUPFAM" id="SSF55073">
    <property type="entry name" value="Nucleotide cyclase"/>
    <property type="match status" value="1"/>
</dbReference>
<dbReference type="InterPro" id="IPR043128">
    <property type="entry name" value="Rev_trsase/Diguanyl_cyclase"/>
</dbReference>